<proteinExistence type="predicted"/>
<feature type="transmembrane region" description="Helical" evidence="6">
    <location>
        <begin position="17"/>
        <end position="38"/>
    </location>
</feature>
<feature type="compositionally biased region" description="Polar residues" evidence="5">
    <location>
        <begin position="210"/>
        <end position="232"/>
    </location>
</feature>
<evidence type="ECO:0000256" key="2">
    <source>
        <dbReference type="ARBA" id="ARBA00022692"/>
    </source>
</evidence>
<keyword evidence="3 6" id="KW-1133">Transmembrane helix</keyword>
<comment type="subcellular location">
    <subcellularLocation>
        <location evidence="1">Membrane</location>
        <topology evidence="1">Multi-pass membrane protein</topology>
    </subcellularLocation>
</comment>
<dbReference type="GeneID" id="25284092"/>
<dbReference type="EMBL" id="AMGV01000009">
    <property type="protein sequence ID" value="KEF54740.1"/>
    <property type="molecule type" value="Genomic_DNA"/>
</dbReference>
<evidence type="ECO:0000256" key="6">
    <source>
        <dbReference type="SAM" id="Phobius"/>
    </source>
</evidence>
<keyword evidence="9" id="KW-1185">Reference proteome</keyword>
<feature type="transmembrane region" description="Helical" evidence="6">
    <location>
        <begin position="171"/>
        <end position="191"/>
    </location>
</feature>
<evidence type="ECO:0000256" key="1">
    <source>
        <dbReference type="ARBA" id="ARBA00004141"/>
    </source>
</evidence>
<dbReference type="OrthoDB" id="18453at2759"/>
<dbReference type="PANTHER" id="PTHR23112:SF0">
    <property type="entry name" value="TRANSMEMBRANE PROTEIN 116"/>
    <property type="match status" value="1"/>
</dbReference>
<dbReference type="RefSeq" id="XP_013257330.1">
    <property type="nucleotide sequence ID" value="XM_013401876.1"/>
</dbReference>
<dbReference type="AlphaFoldDB" id="A0A072PGS7"/>
<dbReference type="PANTHER" id="PTHR23112">
    <property type="entry name" value="G PROTEIN-COUPLED RECEPTOR 157-RELATED"/>
    <property type="match status" value="1"/>
</dbReference>
<dbReference type="InterPro" id="IPR017981">
    <property type="entry name" value="GPCR_2-like_7TM"/>
</dbReference>
<evidence type="ECO:0000313" key="9">
    <source>
        <dbReference type="Proteomes" id="UP000027920"/>
    </source>
</evidence>
<dbReference type="GO" id="GO:0007166">
    <property type="term" value="P:cell surface receptor signaling pathway"/>
    <property type="evidence" value="ECO:0007669"/>
    <property type="project" value="InterPro"/>
</dbReference>
<evidence type="ECO:0000256" key="4">
    <source>
        <dbReference type="ARBA" id="ARBA00023136"/>
    </source>
</evidence>
<protein>
    <recommendedName>
        <fullName evidence="7">G-protein coupled receptors family 2 profile 2 domain-containing protein</fullName>
    </recommendedName>
</protein>
<dbReference type="GO" id="GO:0005886">
    <property type="term" value="C:plasma membrane"/>
    <property type="evidence" value="ECO:0007669"/>
    <property type="project" value="TreeGrafter"/>
</dbReference>
<dbReference type="GO" id="GO:0004930">
    <property type="term" value="F:G protein-coupled receptor activity"/>
    <property type="evidence" value="ECO:0007669"/>
    <property type="project" value="InterPro"/>
</dbReference>
<accession>A0A072PGS7</accession>
<name>A0A072PGS7_9EURO</name>
<feature type="transmembrane region" description="Helical" evidence="6">
    <location>
        <begin position="122"/>
        <end position="144"/>
    </location>
</feature>
<dbReference type="VEuPathDB" id="FungiDB:A1O9_09182"/>
<feature type="transmembrane region" description="Helical" evidence="6">
    <location>
        <begin position="309"/>
        <end position="327"/>
    </location>
</feature>
<dbReference type="HOGENOM" id="CLU_024810_3_1_1"/>
<feature type="transmembrane region" description="Helical" evidence="6">
    <location>
        <begin position="87"/>
        <end position="110"/>
    </location>
</feature>
<organism evidence="8 9">
    <name type="scientific">Exophiala aquamarina CBS 119918</name>
    <dbReference type="NCBI Taxonomy" id="1182545"/>
    <lineage>
        <taxon>Eukaryota</taxon>
        <taxon>Fungi</taxon>
        <taxon>Dikarya</taxon>
        <taxon>Ascomycota</taxon>
        <taxon>Pezizomycotina</taxon>
        <taxon>Eurotiomycetes</taxon>
        <taxon>Chaetothyriomycetidae</taxon>
        <taxon>Chaetothyriales</taxon>
        <taxon>Herpotrichiellaceae</taxon>
        <taxon>Exophiala</taxon>
    </lineage>
</organism>
<dbReference type="Pfam" id="PF00001">
    <property type="entry name" value="7tm_1"/>
    <property type="match status" value="1"/>
</dbReference>
<evidence type="ECO:0000256" key="5">
    <source>
        <dbReference type="SAM" id="MobiDB-lite"/>
    </source>
</evidence>
<feature type="region of interest" description="Disordered" evidence="5">
    <location>
        <begin position="209"/>
        <end position="255"/>
    </location>
</feature>
<feature type="domain" description="G-protein coupled receptors family 2 profile 2" evidence="7">
    <location>
        <begin position="15"/>
        <end position="200"/>
    </location>
</feature>
<dbReference type="Proteomes" id="UP000027920">
    <property type="component" value="Unassembled WGS sequence"/>
</dbReference>
<keyword evidence="2 6" id="KW-0812">Transmembrane</keyword>
<sequence>MSGQESFSPAQLSRLDVAARVSACLSIVGSAWTMISYIMYPPLRKPVNRFSFCISITNSLACVAYSWGRYPVAAGRNSGFCQTQGFFITWFVMTDPLLVTVMALNVYLTIRRKRSLKELRKTDLLGIGLAFMVPFPSALTFLLWRPNGRTVYGDATTWCWISRESGILRLAAFYGPIWISILTSLFLFALSGKSILRVRQRLNAVKTKSPLHQQLSGEHNYANGNIESNNSTEPERPSQVVFHEPNFSDDPNSKDLQPLAPTYSHELSISRSSSNQIIPAVGRERTLSTTSQTPLRRTPSRFDAVHWKYAQFAFLYTIVLLITWVPISVNRVYNTFIAPDNQIYSLYLASAICIPFHGLGNSIIYTITSWTECVQFITCNTPRRPSVASDMSWGPDQASKGLIDVGRDRFRYIGSRMQIVNTKEAGSEDHCHEFDEGGMVTDEFMWDELAEERESVVSYSLKPSQYVSLWKLHSSNVG</sequence>
<evidence type="ECO:0000256" key="3">
    <source>
        <dbReference type="ARBA" id="ARBA00022989"/>
    </source>
</evidence>
<dbReference type="Gene3D" id="1.20.1070.10">
    <property type="entry name" value="Rhodopsin 7-helix transmembrane proteins"/>
    <property type="match status" value="1"/>
</dbReference>
<keyword evidence="4 6" id="KW-0472">Membrane</keyword>
<dbReference type="GO" id="GO:0007189">
    <property type="term" value="P:adenylate cyclase-activating G protein-coupled receptor signaling pathway"/>
    <property type="evidence" value="ECO:0007669"/>
    <property type="project" value="TreeGrafter"/>
</dbReference>
<feature type="transmembrane region" description="Helical" evidence="6">
    <location>
        <begin position="347"/>
        <end position="367"/>
    </location>
</feature>
<dbReference type="SUPFAM" id="SSF81321">
    <property type="entry name" value="Family A G protein-coupled receptor-like"/>
    <property type="match status" value="1"/>
</dbReference>
<reference evidence="8 9" key="1">
    <citation type="submission" date="2013-03" db="EMBL/GenBank/DDBJ databases">
        <title>The Genome Sequence of Exophiala aquamarina CBS 119918.</title>
        <authorList>
            <consortium name="The Broad Institute Genomics Platform"/>
            <person name="Cuomo C."/>
            <person name="de Hoog S."/>
            <person name="Gorbushina A."/>
            <person name="Walker B."/>
            <person name="Young S.K."/>
            <person name="Zeng Q."/>
            <person name="Gargeya S."/>
            <person name="Fitzgerald M."/>
            <person name="Haas B."/>
            <person name="Abouelleil A."/>
            <person name="Allen A.W."/>
            <person name="Alvarado L."/>
            <person name="Arachchi H.M."/>
            <person name="Berlin A.M."/>
            <person name="Chapman S.B."/>
            <person name="Gainer-Dewar J."/>
            <person name="Goldberg J."/>
            <person name="Griggs A."/>
            <person name="Gujja S."/>
            <person name="Hansen M."/>
            <person name="Howarth C."/>
            <person name="Imamovic A."/>
            <person name="Ireland A."/>
            <person name="Larimer J."/>
            <person name="McCowan C."/>
            <person name="Murphy C."/>
            <person name="Pearson M."/>
            <person name="Poon T.W."/>
            <person name="Priest M."/>
            <person name="Roberts A."/>
            <person name="Saif S."/>
            <person name="Shea T."/>
            <person name="Sisk P."/>
            <person name="Sykes S."/>
            <person name="Wortman J."/>
            <person name="Nusbaum C."/>
            <person name="Birren B."/>
        </authorList>
    </citation>
    <scope>NUCLEOTIDE SEQUENCE [LARGE SCALE GENOMIC DNA]</scope>
    <source>
        <strain evidence="8 9">CBS 119918</strain>
    </source>
</reference>
<evidence type="ECO:0000259" key="7">
    <source>
        <dbReference type="PROSITE" id="PS50261"/>
    </source>
</evidence>
<evidence type="ECO:0000313" key="8">
    <source>
        <dbReference type="EMBL" id="KEF54740.1"/>
    </source>
</evidence>
<comment type="caution">
    <text evidence="8">The sequence shown here is derived from an EMBL/GenBank/DDBJ whole genome shotgun (WGS) entry which is preliminary data.</text>
</comment>
<gene>
    <name evidence="8" type="ORF">A1O9_09182</name>
</gene>
<dbReference type="InterPro" id="IPR000276">
    <property type="entry name" value="GPCR_Rhodpsn"/>
</dbReference>
<dbReference type="PROSITE" id="PS50261">
    <property type="entry name" value="G_PROTEIN_RECEP_F2_4"/>
    <property type="match status" value="1"/>
</dbReference>